<dbReference type="PANTHER" id="PTHR33375">
    <property type="entry name" value="CHROMOSOME-PARTITIONING PROTEIN PARB-RELATED"/>
    <property type="match status" value="1"/>
</dbReference>
<protein>
    <submittedName>
        <fullName evidence="3">ParBc, ParB-like nuclease domain</fullName>
    </submittedName>
</protein>
<dbReference type="AlphaFoldDB" id="A3ZX82"/>
<feature type="domain" description="ParB/Spo0J HTH" evidence="2">
    <location>
        <begin position="66"/>
        <end position="147"/>
    </location>
</feature>
<dbReference type="HOGENOM" id="CLU_1183182_0_0_0"/>
<dbReference type="InterPro" id="IPR050336">
    <property type="entry name" value="Chromosome_partition/occlusion"/>
</dbReference>
<evidence type="ECO:0000313" key="3">
    <source>
        <dbReference type="EMBL" id="EAQ78967.1"/>
    </source>
</evidence>
<gene>
    <name evidence="3" type="ORF">DSM3645_27843</name>
</gene>
<sequence>MQDNGQKTPIIGYKKGDRFVLCDGGCRLEGARLVGLPELLALDLGKEPSRAELLMAQASIDLHRQHLPPIDRGRLFANLCREQGCTAKQLAAMLHVSEAVISRSLALLQLPEDLQRQVNERKLDARRGYLLSQESDPARQHELASQATALSREELAKQVRKAKSTVTPQVRMKRIVCPLPTGVSISASGAELSLDDLIDALSDAQKEARKAREQGLDAKTFAAVMKDKARKGGA</sequence>
<dbReference type="SUPFAM" id="SSF110849">
    <property type="entry name" value="ParB/Sulfiredoxin"/>
    <property type="match status" value="1"/>
</dbReference>
<feature type="coiled-coil region" evidence="1">
    <location>
        <begin position="187"/>
        <end position="214"/>
    </location>
</feature>
<dbReference type="Proteomes" id="UP000004358">
    <property type="component" value="Unassembled WGS sequence"/>
</dbReference>
<dbReference type="InterPro" id="IPR036086">
    <property type="entry name" value="ParB/Sulfiredoxin_sf"/>
</dbReference>
<dbReference type="eggNOG" id="COG1475">
    <property type="taxonomic scope" value="Bacteria"/>
</dbReference>
<evidence type="ECO:0000259" key="2">
    <source>
        <dbReference type="Pfam" id="PF17762"/>
    </source>
</evidence>
<evidence type="ECO:0000313" key="4">
    <source>
        <dbReference type="Proteomes" id="UP000004358"/>
    </source>
</evidence>
<dbReference type="SUPFAM" id="SSF109709">
    <property type="entry name" value="KorB DNA-binding domain-like"/>
    <property type="match status" value="1"/>
</dbReference>
<dbReference type="PANTHER" id="PTHR33375:SF1">
    <property type="entry name" value="CHROMOSOME-PARTITIONING PROTEIN PARB-RELATED"/>
    <property type="match status" value="1"/>
</dbReference>
<proteinExistence type="predicted"/>
<name>A3ZX82_9BACT</name>
<dbReference type="GO" id="GO:0005694">
    <property type="term" value="C:chromosome"/>
    <property type="evidence" value="ECO:0007669"/>
    <property type="project" value="TreeGrafter"/>
</dbReference>
<accession>A3ZX82</accession>
<comment type="caution">
    <text evidence="3">The sequence shown here is derived from an EMBL/GenBank/DDBJ whole genome shotgun (WGS) entry which is preliminary data.</text>
</comment>
<dbReference type="STRING" id="314230.DSM3645_27843"/>
<dbReference type="InterPro" id="IPR041468">
    <property type="entry name" value="HTH_ParB/Spo0J"/>
</dbReference>
<dbReference type="GO" id="GO:0007059">
    <property type="term" value="P:chromosome segregation"/>
    <property type="evidence" value="ECO:0007669"/>
    <property type="project" value="TreeGrafter"/>
</dbReference>
<dbReference type="EMBL" id="AANZ01000017">
    <property type="protein sequence ID" value="EAQ78967.1"/>
    <property type="molecule type" value="Genomic_DNA"/>
</dbReference>
<dbReference type="Pfam" id="PF17762">
    <property type="entry name" value="HTH_ParB"/>
    <property type="match status" value="1"/>
</dbReference>
<reference evidence="3 4" key="1">
    <citation type="submission" date="2006-02" db="EMBL/GenBank/DDBJ databases">
        <authorList>
            <person name="Amann R."/>
            <person name="Ferriera S."/>
            <person name="Johnson J."/>
            <person name="Kravitz S."/>
            <person name="Halpern A."/>
            <person name="Remington K."/>
            <person name="Beeson K."/>
            <person name="Tran B."/>
            <person name="Rogers Y.-H."/>
            <person name="Friedman R."/>
            <person name="Venter J.C."/>
        </authorList>
    </citation>
    <scope>NUCLEOTIDE SEQUENCE [LARGE SCALE GENOMIC DNA]</scope>
    <source>
        <strain evidence="3 4">DSM 3645</strain>
    </source>
</reference>
<evidence type="ECO:0000256" key="1">
    <source>
        <dbReference type="SAM" id="Coils"/>
    </source>
</evidence>
<keyword evidence="1" id="KW-0175">Coiled coil</keyword>
<dbReference type="Gene3D" id="1.10.10.2830">
    <property type="match status" value="1"/>
</dbReference>
<organism evidence="3 4">
    <name type="scientific">Blastopirellula marina DSM 3645</name>
    <dbReference type="NCBI Taxonomy" id="314230"/>
    <lineage>
        <taxon>Bacteria</taxon>
        <taxon>Pseudomonadati</taxon>
        <taxon>Planctomycetota</taxon>
        <taxon>Planctomycetia</taxon>
        <taxon>Pirellulales</taxon>
        <taxon>Pirellulaceae</taxon>
        <taxon>Blastopirellula</taxon>
    </lineage>
</organism>